<evidence type="ECO:0000313" key="2">
    <source>
        <dbReference type="Proteomes" id="UP000256379"/>
    </source>
</evidence>
<evidence type="ECO:0000313" key="1">
    <source>
        <dbReference type="EMBL" id="RDU58722.1"/>
    </source>
</evidence>
<dbReference type="Proteomes" id="UP000256379">
    <property type="component" value="Unassembled WGS sequence"/>
</dbReference>
<reference evidence="1 2" key="1">
    <citation type="submission" date="2018-04" db="EMBL/GenBank/DDBJ databases">
        <title>Novel Campyloabacter and Helicobacter Species and Strains.</title>
        <authorList>
            <person name="Mannion A.J."/>
            <person name="Shen Z."/>
            <person name="Fox J.G."/>
        </authorList>
    </citation>
    <scope>NUCLEOTIDE SEQUENCE [LARGE SCALE GENOMIC DNA]</scope>
    <source>
        <strain evidence="1 2">MIT 17-337</strain>
    </source>
</reference>
<keyword evidence="2" id="KW-1185">Reference proteome</keyword>
<protein>
    <submittedName>
        <fullName evidence="1">Uncharacterized protein</fullName>
    </submittedName>
</protein>
<dbReference type="EMBL" id="NXLQ01000213">
    <property type="protein sequence ID" value="RDU58722.1"/>
    <property type="molecule type" value="Genomic_DNA"/>
</dbReference>
<gene>
    <name evidence="1" type="ORF">CQA53_11995</name>
</gene>
<proteinExistence type="predicted"/>
<accession>A0A3D8I0S3</accession>
<sequence>MVKKFSKNPPYDEFGMLPFLDELIGVDWVMDLNEYQFAYDSRGNAMRGIHQDVKVGKLKDPRDRDSTHESRLEFTYAMFAYRRSSKAVYYTDIPNDWSEEEARFYMNSIILDAKLVSLTPPQGYPNAPTYYIPEYLEELYREGKFDIKLDP</sequence>
<organism evidence="1 2">
    <name type="scientific">Helicobacter didelphidarum</name>
    <dbReference type="NCBI Taxonomy" id="2040648"/>
    <lineage>
        <taxon>Bacteria</taxon>
        <taxon>Pseudomonadati</taxon>
        <taxon>Campylobacterota</taxon>
        <taxon>Epsilonproteobacteria</taxon>
        <taxon>Campylobacterales</taxon>
        <taxon>Helicobacteraceae</taxon>
        <taxon>Helicobacter</taxon>
    </lineage>
</organism>
<name>A0A3D8I0S3_9HELI</name>
<comment type="caution">
    <text evidence="1">The sequence shown here is derived from an EMBL/GenBank/DDBJ whole genome shotgun (WGS) entry which is preliminary data.</text>
</comment>
<feature type="non-terminal residue" evidence="1">
    <location>
        <position position="151"/>
    </location>
</feature>
<dbReference type="AlphaFoldDB" id="A0A3D8I0S3"/>